<dbReference type="PANTHER" id="PTHR33223">
    <property type="entry name" value="CCHC-TYPE DOMAIN-CONTAINING PROTEIN"/>
    <property type="match status" value="1"/>
</dbReference>
<evidence type="ECO:0000313" key="3">
    <source>
        <dbReference type="Proteomes" id="UP000663872"/>
    </source>
</evidence>
<feature type="non-terminal residue" evidence="2">
    <location>
        <position position="331"/>
    </location>
</feature>
<dbReference type="PANTHER" id="PTHR33223:SF6">
    <property type="entry name" value="CCHC-TYPE DOMAIN-CONTAINING PROTEIN"/>
    <property type="match status" value="1"/>
</dbReference>
<protein>
    <recommendedName>
        <fullName evidence="4">CCHC-type domain-containing protein</fullName>
    </recommendedName>
</protein>
<feature type="compositionally biased region" description="Low complexity" evidence="1">
    <location>
        <begin position="251"/>
        <end position="263"/>
    </location>
</feature>
<sequence>MKGRTTRSTIDYSHIKIDNLQYIPLPKSTNNRSMSTSQTSNVLTKDEGKRIEETLDANVAEVDGHVVNDQSTQSQLSHQEVIEEKLRTFQKFNGNGDAEQWLMYLLDKFDSLGVNMAERIIWIPNVLSMKHLFEADAKDWFFDNYHFVPSWSLFVQKLLDTFESSSKANIAFNRLRQYQQRLHQDVRQYYFELMKLCKEANPLMDESSKLQYLKDGLKSSSRFDILLKNPTTTDEFLKYAQKIEELRSLDEQQGMMEQSSQQQPNLITTSARSSNSPTNYARTSQTNNKTTTTTTRNNLSNQHRQNNRTPKPPYRCYRCDGTDHFISQCPH</sequence>
<dbReference type="Proteomes" id="UP000663872">
    <property type="component" value="Unassembled WGS sequence"/>
</dbReference>
<gene>
    <name evidence="2" type="ORF">GRG538_LOCUS15946</name>
</gene>
<dbReference type="GO" id="GO:0003676">
    <property type="term" value="F:nucleic acid binding"/>
    <property type="evidence" value="ECO:0007669"/>
    <property type="project" value="InterPro"/>
</dbReference>
<feature type="compositionally biased region" description="Polar residues" evidence="1">
    <location>
        <begin position="264"/>
        <end position="281"/>
    </location>
</feature>
<feature type="region of interest" description="Disordered" evidence="1">
    <location>
        <begin position="251"/>
        <end position="317"/>
    </location>
</feature>
<name>A0A818FGD2_9BILA</name>
<dbReference type="SUPFAM" id="SSF57756">
    <property type="entry name" value="Retrovirus zinc finger-like domains"/>
    <property type="match status" value="1"/>
</dbReference>
<reference evidence="2" key="1">
    <citation type="submission" date="2021-02" db="EMBL/GenBank/DDBJ databases">
        <authorList>
            <person name="Nowell W R."/>
        </authorList>
    </citation>
    <scope>NUCLEOTIDE SEQUENCE</scope>
</reference>
<accession>A0A818FGD2</accession>
<feature type="compositionally biased region" description="Polar residues" evidence="1">
    <location>
        <begin position="27"/>
        <end position="43"/>
    </location>
</feature>
<evidence type="ECO:0000313" key="2">
    <source>
        <dbReference type="EMBL" id="CAF3475071.1"/>
    </source>
</evidence>
<dbReference type="EMBL" id="CAJNYT010002531">
    <property type="protein sequence ID" value="CAF3475071.1"/>
    <property type="molecule type" value="Genomic_DNA"/>
</dbReference>
<feature type="compositionally biased region" description="Low complexity" evidence="1">
    <location>
        <begin position="282"/>
        <end position="302"/>
    </location>
</feature>
<proteinExistence type="predicted"/>
<comment type="caution">
    <text evidence="2">The sequence shown here is derived from an EMBL/GenBank/DDBJ whole genome shotgun (WGS) entry which is preliminary data.</text>
</comment>
<evidence type="ECO:0008006" key="4">
    <source>
        <dbReference type="Google" id="ProtNLM"/>
    </source>
</evidence>
<organism evidence="2 3">
    <name type="scientific">Rotaria socialis</name>
    <dbReference type="NCBI Taxonomy" id="392032"/>
    <lineage>
        <taxon>Eukaryota</taxon>
        <taxon>Metazoa</taxon>
        <taxon>Spiralia</taxon>
        <taxon>Gnathifera</taxon>
        <taxon>Rotifera</taxon>
        <taxon>Eurotatoria</taxon>
        <taxon>Bdelloidea</taxon>
        <taxon>Philodinida</taxon>
        <taxon>Philodinidae</taxon>
        <taxon>Rotaria</taxon>
    </lineage>
</organism>
<feature type="region of interest" description="Disordered" evidence="1">
    <location>
        <begin position="27"/>
        <end position="46"/>
    </location>
</feature>
<dbReference type="GO" id="GO:0008270">
    <property type="term" value="F:zinc ion binding"/>
    <property type="evidence" value="ECO:0007669"/>
    <property type="project" value="InterPro"/>
</dbReference>
<dbReference type="AlphaFoldDB" id="A0A818FGD2"/>
<evidence type="ECO:0000256" key="1">
    <source>
        <dbReference type="SAM" id="MobiDB-lite"/>
    </source>
</evidence>
<dbReference type="InterPro" id="IPR036875">
    <property type="entry name" value="Znf_CCHC_sf"/>
</dbReference>